<reference evidence="11" key="1">
    <citation type="submission" date="2013-12" db="EMBL/GenBank/DDBJ databases">
        <authorList>
            <person name="Genoscope - CEA"/>
        </authorList>
    </citation>
    <scope>NUCLEOTIDE SEQUENCE</scope>
    <source>
        <strain evidence="11">CBS 1993</strain>
    </source>
</reference>
<keyword evidence="4" id="KW-0547">Nucleotide-binding</keyword>
<evidence type="ECO:0000256" key="8">
    <source>
        <dbReference type="ARBA" id="ARBA00048679"/>
    </source>
</evidence>
<dbReference type="GO" id="GO:0031431">
    <property type="term" value="C:Dbf4-dependent protein kinase complex"/>
    <property type="evidence" value="ECO:0007669"/>
    <property type="project" value="EnsemblFungi"/>
</dbReference>
<dbReference type="OrthoDB" id="10020333at2759"/>
<dbReference type="EC" id="2.7.11.1" evidence="1"/>
<gene>
    <name evidence="11" type="ORF">KUCA_T00003242001</name>
</gene>
<feature type="compositionally biased region" description="Basic and acidic residues" evidence="9">
    <location>
        <begin position="61"/>
        <end position="76"/>
    </location>
</feature>
<reference evidence="11" key="2">
    <citation type="submission" date="2014-02" db="EMBL/GenBank/DDBJ databases">
        <title>Complete DNA sequence of /Kuraishia capsulata/ illustrates novel genomic features among budding yeasts (/Saccharomycotina/).</title>
        <authorList>
            <person name="Morales L."/>
            <person name="Noel B."/>
            <person name="Porcel B."/>
            <person name="Marcet-Houben M."/>
            <person name="Hullo M-F."/>
            <person name="Sacerdot C."/>
            <person name="Tekaia F."/>
            <person name="Leh-Louis V."/>
            <person name="Despons L."/>
            <person name="Khanna V."/>
            <person name="Aury J-M."/>
            <person name="Barbe V."/>
            <person name="Couloux A."/>
            <person name="Labadie K."/>
            <person name="Pelletier E."/>
            <person name="Souciet J-L."/>
            <person name="Boekhout T."/>
            <person name="Gabaldon T."/>
            <person name="Wincker P."/>
            <person name="Dujon B."/>
        </authorList>
    </citation>
    <scope>NUCLEOTIDE SEQUENCE</scope>
    <source>
        <strain evidence="11">CBS 1993</strain>
    </source>
</reference>
<dbReference type="PANTHER" id="PTHR24054:SF0">
    <property type="entry name" value="CASEIN KINASE II SUBUNIT ALPHA"/>
    <property type="match status" value="1"/>
</dbReference>
<dbReference type="EMBL" id="HG793128">
    <property type="protein sequence ID" value="CDK27264.1"/>
    <property type="molecule type" value="Genomic_DNA"/>
</dbReference>
<sequence>MLTVYKNMSLTVNKPGRTMAEKRYDENPFLESKRSAGSVAVVNKALGEWELGVSQDIDIIPDDREDKEGLGKEAKTSDPMSDDTVTEAANTDNHEPSSAQSDVEFELSKEERQEMTTLIKSFPGLSSHYRLCRKIGEGTFSTVYKAIDLRGSKGGMTSSWNSPPIKRIREPEIEVNKKKKIPYVALKRIYVTASPQRIFNELNLLYSLSGSPNVAPLLDALRYEDQVIAVLPYCRHTDFRLYYRDMPLSGIKIYMHELLTALDFIHSRKIIHRDIKSTNFLYDVRTRRGVLVDFGLAEREKPIEEKNCSCSTGGVKLAEVTPLGVTKGYLKDDKRSARRANRAGTRGFRAPEVLLRCGNQTTKIDIWAAGVMLLTLMARRFPFFDSPDDTSSLIELTSIFGHSKMKKIAQLHGLGLESNIPRLESHKLGEIIHMSLQIDAEAGDMFADDSPAWETFSALDSTGQPLDTELGRQYGEMLQLLEGCMKLDHYERISAREALKLPAFKELNIDDDGIILN</sequence>
<keyword evidence="2" id="KW-0723">Serine/threonine-protein kinase</keyword>
<dbReference type="GeneID" id="34520648"/>
<evidence type="ECO:0000256" key="9">
    <source>
        <dbReference type="SAM" id="MobiDB-lite"/>
    </source>
</evidence>
<dbReference type="GO" id="GO:0005524">
    <property type="term" value="F:ATP binding"/>
    <property type="evidence" value="ECO:0007669"/>
    <property type="project" value="UniProtKB-KW"/>
</dbReference>
<dbReference type="Gene3D" id="3.30.200.20">
    <property type="entry name" value="Phosphorylase Kinase, domain 1"/>
    <property type="match status" value="1"/>
</dbReference>
<keyword evidence="5" id="KW-0418">Kinase</keyword>
<evidence type="ECO:0000256" key="2">
    <source>
        <dbReference type="ARBA" id="ARBA00022527"/>
    </source>
</evidence>
<dbReference type="GO" id="GO:0031503">
    <property type="term" value="P:protein-containing complex localization"/>
    <property type="evidence" value="ECO:0007669"/>
    <property type="project" value="EnsemblFungi"/>
</dbReference>
<evidence type="ECO:0000313" key="12">
    <source>
        <dbReference type="Proteomes" id="UP000019384"/>
    </source>
</evidence>
<dbReference type="SUPFAM" id="SSF56112">
    <property type="entry name" value="Protein kinase-like (PK-like)"/>
    <property type="match status" value="1"/>
</dbReference>
<evidence type="ECO:0000256" key="1">
    <source>
        <dbReference type="ARBA" id="ARBA00012513"/>
    </source>
</evidence>
<organism evidence="11 12">
    <name type="scientific">Kuraishia capsulata CBS 1993</name>
    <dbReference type="NCBI Taxonomy" id="1382522"/>
    <lineage>
        <taxon>Eukaryota</taxon>
        <taxon>Fungi</taxon>
        <taxon>Dikarya</taxon>
        <taxon>Ascomycota</taxon>
        <taxon>Saccharomycotina</taxon>
        <taxon>Pichiomycetes</taxon>
        <taxon>Pichiales</taxon>
        <taxon>Pichiaceae</taxon>
        <taxon>Kuraishia</taxon>
    </lineage>
</organism>
<evidence type="ECO:0000256" key="4">
    <source>
        <dbReference type="ARBA" id="ARBA00022741"/>
    </source>
</evidence>
<dbReference type="GO" id="GO:1905263">
    <property type="term" value="P:positive regulation of meiotic DNA double-strand break formation involved in reciprocal meiotic recombination"/>
    <property type="evidence" value="ECO:0007669"/>
    <property type="project" value="EnsemblFungi"/>
</dbReference>
<dbReference type="GO" id="GO:1905342">
    <property type="term" value="P:positive regulation of protein localization to kinetochore"/>
    <property type="evidence" value="ECO:0007669"/>
    <property type="project" value="EnsemblFungi"/>
</dbReference>
<dbReference type="GO" id="GO:0004674">
    <property type="term" value="F:protein serine/threonine kinase activity"/>
    <property type="evidence" value="ECO:0007669"/>
    <property type="project" value="UniProtKB-KW"/>
</dbReference>
<dbReference type="Gene3D" id="1.10.510.10">
    <property type="entry name" value="Transferase(Phosphotransferase) domain 1"/>
    <property type="match status" value="1"/>
</dbReference>
<feature type="domain" description="Protein kinase" evidence="10">
    <location>
        <begin position="129"/>
        <end position="504"/>
    </location>
</feature>
<dbReference type="GO" id="GO:0000082">
    <property type="term" value="P:G1/S transition of mitotic cell cycle"/>
    <property type="evidence" value="ECO:0007669"/>
    <property type="project" value="EnsemblFungi"/>
</dbReference>
<dbReference type="STRING" id="1382522.W6ML95"/>
<dbReference type="InterPro" id="IPR011009">
    <property type="entry name" value="Kinase-like_dom_sf"/>
</dbReference>
<proteinExistence type="predicted"/>
<evidence type="ECO:0000256" key="5">
    <source>
        <dbReference type="ARBA" id="ARBA00022777"/>
    </source>
</evidence>
<dbReference type="Pfam" id="PF00069">
    <property type="entry name" value="Pkinase"/>
    <property type="match status" value="1"/>
</dbReference>
<keyword evidence="6" id="KW-0067">ATP-binding</keyword>
<feature type="compositionally biased region" description="Polar residues" evidence="9">
    <location>
        <begin position="87"/>
        <end position="101"/>
    </location>
</feature>
<dbReference type="PROSITE" id="PS50011">
    <property type="entry name" value="PROTEIN_KINASE_DOM"/>
    <property type="match status" value="1"/>
</dbReference>
<dbReference type="GO" id="GO:0042802">
    <property type="term" value="F:identical protein binding"/>
    <property type="evidence" value="ECO:0007669"/>
    <property type="project" value="EnsemblFungi"/>
</dbReference>
<keyword evidence="3" id="KW-0808">Transferase</keyword>
<comment type="catalytic activity">
    <reaction evidence="8">
        <text>L-seryl-[protein] + ATP = O-phospho-L-seryl-[protein] + ADP + H(+)</text>
        <dbReference type="Rhea" id="RHEA:17989"/>
        <dbReference type="Rhea" id="RHEA-COMP:9863"/>
        <dbReference type="Rhea" id="RHEA-COMP:11604"/>
        <dbReference type="ChEBI" id="CHEBI:15378"/>
        <dbReference type="ChEBI" id="CHEBI:29999"/>
        <dbReference type="ChEBI" id="CHEBI:30616"/>
        <dbReference type="ChEBI" id="CHEBI:83421"/>
        <dbReference type="ChEBI" id="CHEBI:456216"/>
        <dbReference type="EC" id="2.7.11.1"/>
    </reaction>
</comment>
<dbReference type="GO" id="GO:0001100">
    <property type="term" value="P:negative regulation of exit from mitosis"/>
    <property type="evidence" value="ECO:0007669"/>
    <property type="project" value="EnsemblFungi"/>
</dbReference>
<protein>
    <recommendedName>
        <fullName evidence="1">non-specific serine/threonine protein kinase</fullName>
        <ecNumber evidence="1">2.7.11.1</ecNumber>
    </recommendedName>
</protein>
<evidence type="ECO:0000313" key="11">
    <source>
        <dbReference type="EMBL" id="CDK27264.1"/>
    </source>
</evidence>
<dbReference type="GO" id="GO:0006270">
    <property type="term" value="P:DNA replication initiation"/>
    <property type="evidence" value="ECO:0007669"/>
    <property type="project" value="EnsemblFungi"/>
</dbReference>
<dbReference type="HOGENOM" id="CLU_000288_118_2_1"/>
<dbReference type="AlphaFoldDB" id="W6ML95"/>
<dbReference type="PANTHER" id="PTHR24054">
    <property type="entry name" value="CASEIN KINASE II SUBUNIT ALPHA"/>
    <property type="match status" value="1"/>
</dbReference>
<dbReference type="InterPro" id="IPR045216">
    <property type="entry name" value="CK2_alpha"/>
</dbReference>
<dbReference type="Proteomes" id="UP000019384">
    <property type="component" value="Unassembled WGS sequence"/>
</dbReference>
<dbReference type="GO" id="GO:0060903">
    <property type="term" value="P:positive regulation of meiosis I"/>
    <property type="evidence" value="ECO:0007669"/>
    <property type="project" value="EnsemblFungi"/>
</dbReference>
<dbReference type="InterPro" id="IPR000719">
    <property type="entry name" value="Prot_kinase_dom"/>
</dbReference>
<dbReference type="GO" id="GO:0000775">
    <property type="term" value="C:chromosome, centromeric region"/>
    <property type="evidence" value="ECO:0007669"/>
    <property type="project" value="EnsemblFungi"/>
</dbReference>
<dbReference type="GO" id="GO:1904968">
    <property type="term" value="P:positive regulation of spindle attachment to meiosis I kinetochore"/>
    <property type="evidence" value="ECO:0007669"/>
    <property type="project" value="EnsemblFungi"/>
</dbReference>
<dbReference type="GO" id="GO:0005956">
    <property type="term" value="C:protein kinase CK2 complex"/>
    <property type="evidence" value="ECO:0007669"/>
    <property type="project" value="TreeGrafter"/>
</dbReference>
<accession>W6ML95</accession>
<dbReference type="PROSITE" id="PS00108">
    <property type="entry name" value="PROTEIN_KINASE_ST"/>
    <property type="match status" value="1"/>
</dbReference>
<dbReference type="GO" id="GO:0000727">
    <property type="term" value="P:double-strand break repair via break-induced replication"/>
    <property type="evidence" value="ECO:0007669"/>
    <property type="project" value="EnsemblFungi"/>
</dbReference>
<feature type="region of interest" description="Disordered" evidence="9">
    <location>
        <begin position="61"/>
        <end position="104"/>
    </location>
</feature>
<dbReference type="RefSeq" id="XP_022459260.1">
    <property type="nucleotide sequence ID" value="XM_022601637.1"/>
</dbReference>
<dbReference type="GO" id="GO:1903468">
    <property type="term" value="P:positive regulation of DNA replication initiation"/>
    <property type="evidence" value="ECO:0007669"/>
    <property type="project" value="EnsemblFungi"/>
</dbReference>
<dbReference type="SMART" id="SM00220">
    <property type="entry name" value="S_TKc"/>
    <property type="match status" value="1"/>
</dbReference>
<dbReference type="GO" id="GO:0045739">
    <property type="term" value="P:positive regulation of DNA repair"/>
    <property type="evidence" value="ECO:0007669"/>
    <property type="project" value="EnsemblFungi"/>
</dbReference>
<evidence type="ECO:0000259" key="10">
    <source>
        <dbReference type="PROSITE" id="PS50011"/>
    </source>
</evidence>
<evidence type="ECO:0000256" key="3">
    <source>
        <dbReference type="ARBA" id="ARBA00022679"/>
    </source>
</evidence>
<evidence type="ECO:0000256" key="7">
    <source>
        <dbReference type="ARBA" id="ARBA00047899"/>
    </source>
</evidence>
<dbReference type="InterPro" id="IPR008271">
    <property type="entry name" value="Ser/Thr_kinase_AS"/>
</dbReference>
<dbReference type="GO" id="GO:0006279">
    <property type="term" value="P:premeiotic DNA replication"/>
    <property type="evidence" value="ECO:0007669"/>
    <property type="project" value="EnsemblFungi"/>
</dbReference>
<evidence type="ECO:0000256" key="6">
    <source>
        <dbReference type="ARBA" id="ARBA00022840"/>
    </source>
</evidence>
<dbReference type="GO" id="GO:0033314">
    <property type="term" value="P:mitotic DNA replication checkpoint signaling"/>
    <property type="evidence" value="ECO:0007669"/>
    <property type="project" value="EnsemblFungi"/>
</dbReference>
<keyword evidence="12" id="KW-1185">Reference proteome</keyword>
<dbReference type="GO" id="GO:0000785">
    <property type="term" value="C:chromatin"/>
    <property type="evidence" value="ECO:0007669"/>
    <property type="project" value="EnsemblFungi"/>
</dbReference>
<dbReference type="GO" id="GO:0005829">
    <property type="term" value="C:cytosol"/>
    <property type="evidence" value="ECO:0007669"/>
    <property type="project" value="TreeGrafter"/>
</dbReference>
<dbReference type="GO" id="GO:0031573">
    <property type="term" value="P:mitotic intra-S DNA damage checkpoint signaling"/>
    <property type="evidence" value="ECO:0007669"/>
    <property type="project" value="EnsemblFungi"/>
</dbReference>
<name>W6ML95_9ASCO</name>
<comment type="catalytic activity">
    <reaction evidence="7">
        <text>L-threonyl-[protein] + ATP = O-phospho-L-threonyl-[protein] + ADP + H(+)</text>
        <dbReference type="Rhea" id="RHEA:46608"/>
        <dbReference type="Rhea" id="RHEA-COMP:11060"/>
        <dbReference type="Rhea" id="RHEA-COMP:11605"/>
        <dbReference type="ChEBI" id="CHEBI:15378"/>
        <dbReference type="ChEBI" id="CHEBI:30013"/>
        <dbReference type="ChEBI" id="CHEBI:30616"/>
        <dbReference type="ChEBI" id="CHEBI:61977"/>
        <dbReference type="ChEBI" id="CHEBI:456216"/>
        <dbReference type="EC" id="2.7.11.1"/>
    </reaction>
</comment>
<dbReference type="CDD" id="cd14019">
    <property type="entry name" value="STKc_Cdc7"/>
    <property type="match status" value="1"/>
</dbReference>
<dbReference type="GO" id="GO:1902977">
    <property type="term" value="P:mitotic DNA replication preinitiation complex assembly"/>
    <property type="evidence" value="ECO:0007669"/>
    <property type="project" value="EnsemblFungi"/>
</dbReference>